<keyword evidence="2" id="KW-0812">Transmembrane</keyword>
<organism evidence="3 4">
    <name type="scientific">Ruminococcus flavefaciens</name>
    <dbReference type="NCBI Taxonomy" id="1265"/>
    <lineage>
        <taxon>Bacteria</taxon>
        <taxon>Bacillati</taxon>
        <taxon>Bacillota</taxon>
        <taxon>Clostridia</taxon>
        <taxon>Eubacteriales</taxon>
        <taxon>Oscillospiraceae</taxon>
        <taxon>Ruminococcus</taxon>
    </lineage>
</organism>
<proteinExistence type="predicted"/>
<reference evidence="3 4" key="1">
    <citation type="submission" date="2016-10" db="EMBL/GenBank/DDBJ databases">
        <authorList>
            <person name="de Groot N.N."/>
        </authorList>
    </citation>
    <scope>NUCLEOTIDE SEQUENCE [LARGE SCALE GENOMIC DNA]</scope>
    <source>
        <strain evidence="3 4">YAD2003</strain>
    </source>
</reference>
<feature type="region of interest" description="Disordered" evidence="1">
    <location>
        <begin position="86"/>
        <end position="141"/>
    </location>
</feature>
<evidence type="ECO:0000256" key="1">
    <source>
        <dbReference type="SAM" id="MobiDB-lite"/>
    </source>
</evidence>
<dbReference type="Proteomes" id="UP000183190">
    <property type="component" value="Unassembled WGS sequence"/>
</dbReference>
<feature type="compositionally biased region" description="Basic and acidic residues" evidence="1">
    <location>
        <begin position="102"/>
        <end position="124"/>
    </location>
</feature>
<name>A0A1H6JJH0_RUMFL</name>
<protein>
    <submittedName>
        <fullName evidence="3">Uncharacterized protein</fullName>
    </submittedName>
</protein>
<sequence>MNKLKLFKVIDLIDDDLIKEAEIKPKDKPSSENEREENIIVSGVEVYKKKWQRTALVAAAFLLVAGLGAGGVFMFRNRPPMLDDPALPSDISAADETSPFERVTDNELSTTEKNKNEKATKESSNKNTAVTTAVNSENKSTVTTDLDTMYAEINLVSQPQSDKSTQTQETGTEDFINHAKDFPVVTTPDGTELPISTKPDNVEDFINNAQDFPVVTSPDGSQKPIATKPIVDDPDGFANFDIFESLASLQYSADTCDGIPEYVLLAPDGTWYYINLSSGWIWRKTPDHQWTQPPEEAWLTKTQLSYLRQHGEEIAMHLAILD</sequence>
<feature type="compositionally biased region" description="Polar residues" evidence="1">
    <location>
        <begin position="128"/>
        <end position="141"/>
    </location>
</feature>
<gene>
    <name evidence="3" type="ORF">SAMN02910265_01830</name>
</gene>
<dbReference type="RefSeq" id="WP_074716638.1">
    <property type="nucleotide sequence ID" value="NZ_FNWV01000005.1"/>
</dbReference>
<keyword evidence="2" id="KW-1133">Transmembrane helix</keyword>
<evidence type="ECO:0000313" key="3">
    <source>
        <dbReference type="EMBL" id="SEH62457.1"/>
    </source>
</evidence>
<dbReference type="AlphaFoldDB" id="A0A1H6JJH0"/>
<dbReference type="EMBL" id="FNWV01000005">
    <property type="protein sequence ID" value="SEH62457.1"/>
    <property type="molecule type" value="Genomic_DNA"/>
</dbReference>
<keyword evidence="2" id="KW-0472">Membrane</keyword>
<evidence type="ECO:0000256" key="2">
    <source>
        <dbReference type="SAM" id="Phobius"/>
    </source>
</evidence>
<dbReference type="OrthoDB" id="1819452at2"/>
<feature type="transmembrane region" description="Helical" evidence="2">
    <location>
        <begin position="55"/>
        <end position="75"/>
    </location>
</feature>
<accession>A0A1H6JJH0</accession>
<evidence type="ECO:0000313" key="4">
    <source>
        <dbReference type="Proteomes" id="UP000183190"/>
    </source>
</evidence>